<reference evidence="14" key="1">
    <citation type="submission" date="2016-10" db="EMBL/GenBank/DDBJ databases">
        <authorList>
            <person name="Varghese N."/>
        </authorList>
    </citation>
    <scope>NUCLEOTIDE SEQUENCE [LARGE SCALE GENOMIC DNA]</scope>
    <source>
        <strain evidence="14">HL 19</strain>
    </source>
</reference>
<feature type="domain" description="Histidine kinase" evidence="11">
    <location>
        <begin position="421"/>
        <end position="633"/>
    </location>
</feature>
<evidence type="ECO:0000256" key="4">
    <source>
        <dbReference type="ARBA" id="ARBA00022475"/>
    </source>
</evidence>
<sequence>MRLRSKLLLLLAAATLPPLLAILLYAGHLSSRTLEEQVNRDMHLLLQRGVAEVETLLDNQKATARALAEVPVLRRYLDAVTDGGDPGEARSRLEEYLLAFQEAKPTVQGVRFLDLRGNSLVKVKQGRIVPPEGTGDHGLPVVANHAHKKFFRDARFLESDEVGVSNFELGSVSPDKDFCPAMIRFTTPLEHGGERLGYLVVNVWGRHLDRMLGGMIAERKGHAFLAEYNRIDLPRDGVFLYHPDESKRFANQRRHSAYLGGVLGEPAARRIHTQEQGMVVLPDSGDRIYFNRFSPYGDPTRAWVLGIRADTAALLSPTRELLFSIAAVGLVALLAILGLSRWAAAGVTTPIHRLASKVRRLAEGDLSVRCRTDRSDEVGSLARTFDYLADSLEQAQRERDQAEEQACRAAKLASVGELAGGLAHEINNPLNNIRSLATLIERDLPADVPERAARDLRTLRQECEQCSRIIQGLLNFGRQMDPELREVDLPTLVEQSLQLLERKARAGGVGLVYEQPSGPVPPVLGDPHQLQQVLVNVLLNAIQASPDQSAVRVTMACAGEGVEVRVADEGAGIPRETLDRIFDPFFSTKPEGQGSGLGLSVSYGIVARHGGEIHVDSLPGAGTTVRLSLPTEAGGGAGEPVAEGRAADETRTEEGVNSVG</sequence>
<dbReference type="SMART" id="SM00304">
    <property type="entry name" value="HAMP"/>
    <property type="match status" value="1"/>
</dbReference>
<proteinExistence type="predicted"/>
<feature type="domain" description="HAMP" evidence="12">
    <location>
        <begin position="345"/>
        <end position="397"/>
    </location>
</feature>
<evidence type="ECO:0000256" key="1">
    <source>
        <dbReference type="ARBA" id="ARBA00000085"/>
    </source>
</evidence>
<accession>A0A1G5HAB9</accession>
<feature type="compositionally biased region" description="Basic and acidic residues" evidence="10">
    <location>
        <begin position="645"/>
        <end position="654"/>
    </location>
</feature>
<dbReference type="AlphaFoldDB" id="A0A1G5HAB9"/>
<dbReference type="SMART" id="SM00388">
    <property type="entry name" value="HisKA"/>
    <property type="match status" value="1"/>
</dbReference>
<dbReference type="Proteomes" id="UP000183104">
    <property type="component" value="Unassembled WGS sequence"/>
</dbReference>
<comment type="catalytic activity">
    <reaction evidence="1">
        <text>ATP + protein L-histidine = ADP + protein N-phospho-L-histidine.</text>
        <dbReference type="EC" id="2.7.13.3"/>
    </reaction>
</comment>
<dbReference type="InterPro" id="IPR005467">
    <property type="entry name" value="His_kinase_dom"/>
</dbReference>
<keyword evidence="5" id="KW-0597">Phosphoprotein</keyword>
<keyword evidence="7" id="KW-0812">Transmembrane</keyword>
<evidence type="ECO:0000256" key="5">
    <source>
        <dbReference type="ARBA" id="ARBA00022553"/>
    </source>
</evidence>
<dbReference type="InterPro" id="IPR036890">
    <property type="entry name" value="HATPase_C_sf"/>
</dbReference>
<keyword evidence="9" id="KW-1133">Transmembrane helix</keyword>
<dbReference type="CDD" id="cd18774">
    <property type="entry name" value="PDC2_HK_sensor"/>
    <property type="match status" value="1"/>
</dbReference>
<dbReference type="InterPro" id="IPR003661">
    <property type="entry name" value="HisK_dim/P_dom"/>
</dbReference>
<evidence type="ECO:0000259" key="12">
    <source>
        <dbReference type="PROSITE" id="PS50885"/>
    </source>
</evidence>
<dbReference type="SUPFAM" id="SSF55874">
    <property type="entry name" value="ATPase domain of HSP90 chaperone/DNA topoisomerase II/histidine kinase"/>
    <property type="match status" value="1"/>
</dbReference>
<organism evidence="13 14">
    <name type="scientific">Thiohalorhabdus denitrificans</name>
    <dbReference type="NCBI Taxonomy" id="381306"/>
    <lineage>
        <taxon>Bacteria</taxon>
        <taxon>Pseudomonadati</taxon>
        <taxon>Pseudomonadota</taxon>
        <taxon>Gammaproteobacteria</taxon>
        <taxon>Thiohalorhabdales</taxon>
        <taxon>Thiohalorhabdaceae</taxon>
        <taxon>Thiohalorhabdus</taxon>
    </lineage>
</organism>
<feature type="region of interest" description="Disordered" evidence="10">
    <location>
        <begin position="629"/>
        <end position="660"/>
    </location>
</feature>
<protein>
    <recommendedName>
        <fullName evidence="3">histidine kinase</fullName>
        <ecNumber evidence="3">2.7.13.3</ecNumber>
    </recommendedName>
</protein>
<evidence type="ECO:0000259" key="11">
    <source>
        <dbReference type="PROSITE" id="PS50109"/>
    </source>
</evidence>
<dbReference type="SUPFAM" id="SSF47384">
    <property type="entry name" value="Homodimeric domain of signal transducing histidine kinase"/>
    <property type="match status" value="1"/>
</dbReference>
<dbReference type="SUPFAM" id="SSF158472">
    <property type="entry name" value="HAMP domain-like"/>
    <property type="match status" value="1"/>
</dbReference>
<dbReference type="PRINTS" id="PR00344">
    <property type="entry name" value="BCTRLSENSOR"/>
</dbReference>
<dbReference type="InterPro" id="IPR048760">
    <property type="entry name" value="VP0354-like_sensor_dom"/>
</dbReference>
<dbReference type="Pfam" id="PF21623">
    <property type="entry name" value="HK_sensor_dom_bact"/>
    <property type="match status" value="1"/>
</dbReference>
<keyword evidence="8 13" id="KW-0418">Kinase</keyword>
<dbReference type="CDD" id="cd06225">
    <property type="entry name" value="HAMP"/>
    <property type="match status" value="1"/>
</dbReference>
<dbReference type="RefSeq" id="WP_054965773.1">
    <property type="nucleotide sequence ID" value="NZ_FMUN01000008.1"/>
</dbReference>
<dbReference type="SMART" id="SM00387">
    <property type="entry name" value="HATPase_c"/>
    <property type="match status" value="1"/>
</dbReference>
<evidence type="ECO:0000313" key="14">
    <source>
        <dbReference type="Proteomes" id="UP000183104"/>
    </source>
</evidence>
<keyword evidence="6" id="KW-0808">Transferase</keyword>
<dbReference type="Gene3D" id="3.30.450.20">
    <property type="entry name" value="PAS domain"/>
    <property type="match status" value="1"/>
</dbReference>
<dbReference type="InterPro" id="IPR003660">
    <property type="entry name" value="HAMP_dom"/>
</dbReference>
<dbReference type="EMBL" id="FMUN01000008">
    <property type="protein sequence ID" value="SCY59918.1"/>
    <property type="molecule type" value="Genomic_DNA"/>
</dbReference>
<dbReference type="OrthoDB" id="9772100at2"/>
<dbReference type="Pfam" id="PF00512">
    <property type="entry name" value="HisKA"/>
    <property type="match status" value="1"/>
</dbReference>
<dbReference type="SUPFAM" id="SSF103190">
    <property type="entry name" value="Sensory domain-like"/>
    <property type="match status" value="1"/>
</dbReference>
<name>A0A1G5HAB9_9GAMM</name>
<dbReference type="GO" id="GO:0005886">
    <property type="term" value="C:plasma membrane"/>
    <property type="evidence" value="ECO:0007669"/>
    <property type="project" value="UniProtKB-SubCell"/>
</dbReference>
<evidence type="ECO:0000313" key="13">
    <source>
        <dbReference type="EMBL" id="SCY59918.1"/>
    </source>
</evidence>
<dbReference type="Gene3D" id="3.30.565.10">
    <property type="entry name" value="Histidine kinase-like ATPase, C-terminal domain"/>
    <property type="match status" value="1"/>
</dbReference>
<evidence type="ECO:0000256" key="3">
    <source>
        <dbReference type="ARBA" id="ARBA00012438"/>
    </source>
</evidence>
<dbReference type="PROSITE" id="PS50109">
    <property type="entry name" value="HIS_KIN"/>
    <property type="match status" value="1"/>
</dbReference>
<keyword evidence="4" id="KW-1003">Cell membrane</keyword>
<evidence type="ECO:0000256" key="2">
    <source>
        <dbReference type="ARBA" id="ARBA00004651"/>
    </source>
</evidence>
<evidence type="ECO:0000256" key="10">
    <source>
        <dbReference type="SAM" id="MobiDB-lite"/>
    </source>
</evidence>
<dbReference type="PROSITE" id="PS50885">
    <property type="entry name" value="HAMP"/>
    <property type="match status" value="1"/>
</dbReference>
<comment type="subcellular location">
    <subcellularLocation>
        <location evidence="2">Cell membrane</location>
        <topology evidence="2">Multi-pass membrane protein</topology>
    </subcellularLocation>
</comment>
<dbReference type="Pfam" id="PF00672">
    <property type="entry name" value="HAMP"/>
    <property type="match status" value="1"/>
</dbReference>
<dbReference type="InterPro" id="IPR004358">
    <property type="entry name" value="Sig_transdc_His_kin-like_C"/>
</dbReference>
<evidence type="ECO:0000256" key="7">
    <source>
        <dbReference type="ARBA" id="ARBA00022692"/>
    </source>
</evidence>
<dbReference type="InterPro" id="IPR036097">
    <property type="entry name" value="HisK_dim/P_sf"/>
</dbReference>
<dbReference type="Pfam" id="PF02518">
    <property type="entry name" value="HATPase_c"/>
    <property type="match status" value="1"/>
</dbReference>
<dbReference type="EC" id="2.7.13.3" evidence="3"/>
<dbReference type="PANTHER" id="PTHR43065">
    <property type="entry name" value="SENSOR HISTIDINE KINASE"/>
    <property type="match status" value="1"/>
</dbReference>
<keyword evidence="14" id="KW-1185">Reference proteome</keyword>
<dbReference type="CDD" id="cd00082">
    <property type="entry name" value="HisKA"/>
    <property type="match status" value="1"/>
</dbReference>
<keyword evidence="9" id="KW-0472">Membrane</keyword>
<dbReference type="GO" id="GO:0000155">
    <property type="term" value="F:phosphorelay sensor kinase activity"/>
    <property type="evidence" value="ECO:0007669"/>
    <property type="project" value="InterPro"/>
</dbReference>
<evidence type="ECO:0000256" key="6">
    <source>
        <dbReference type="ARBA" id="ARBA00022679"/>
    </source>
</evidence>
<evidence type="ECO:0000256" key="9">
    <source>
        <dbReference type="ARBA" id="ARBA00022989"/>
    </source>
</evidence>
<dbReference type="Gene3D" id="6.10.340.10">
    <property type="match status" value="1"/>
</dbReference>
<dbReference type="Gene3D" id="1.10.287.130">
    <property type="match status" value="1"/>
</dbReference>
<dbReference type="PANTHER" id="PTHR43065:SF42">
    <property type="entry name" value="TWO-COMPONENT SENSOR PPRA"/>
    <property type="match status" value="1"/>
</dbReference>
<gene>
    <name evidence="13" type="ORF">SAMN05661077_2624</name>
</gene>
<dbReference type="InterPro" id="IPR003594">
    <property type="entry name" value="HATPase_dom"/>
</dbReference>
<dbReference type="InterPro" id="IPR029151">
    <property type="entry name" value="Sensor-like_sf"/>
</dbReference>
<evidence type="ECO:0000256" key="8">
    <source>
        <dbReference type="ARBA" id="ARBA00022777"/>
    </source>
</evidence>